<reference evidence="1 2" key="1">
    <citation type="submission" date="2016-11" db="EMBL/GenBank/DDBJ databases">
        <authorList>
            <person name="Jaros S."/>
            <person name="Januszkiewicz K."/>
            <person name="Wedrychowicz H."/>
        </authorList>
    </citation>
    <scope>NUCLEOTIDE SEQUENCE [LARGE SCALE GENOMIC DNA]</scope>
    <source>
        <strain evidence="1">NVI 5450</strain>
    </source>
</reference>
<dbReference type="EMBL" id="FPLD01000025">
    <property type="protein sequence ID" value="SGY87565.1"/>
    <property type="molecule type" value="Genomic_DNA"/>
</dbReference>
<evidence type="ECO:0000313" key="1">
    <source>
        <dbReference type="EMBL" id="SGY87565.1"/>
    </source>
</evidence>
<dbReference type="RefSeq" id="WP_075517986.1">
    <property type="nucleotide sequence ID" value="NZ_FPLD01000025.1"/>
</dbReference>
<sequence>MKRILAPVEDVRSALHSLGIDADKADWIIDLFECVDAGRNDALAMPCFHFNLYATLKQEEVLITVFAFWQSVVTCSDTNSKEEQLALGAIRSVYFMAQGFGLTKLVVCIELWWEKTLDIHNTTIWMVA</sequence>
<accession>A0A1K9Z2C0</accession>
<dbReference type="Proteomes" id="UP000183794">
    <property type="component" value="Unassembled WGS sequence"/>
</dbReference>
<name>A0A1K9Z2C0_9GAMM</name>
<evidence type="ECO:0000313" key="2">
    <source>
        <dbReference type="Proteomes" id="UP000183794"/>
    </source>
</evidence>
<dbReference type="OrthoDB" id="6399433at2"/>
<proteinExistence type="predicted"/>
<protein>
    <submittedName>
        <fullName evidence="1">Uncharacterized protein</fullName>
    </submittedName>
</protein>
<gene>
    <name evidence="1" type="ORF">NVI5450_0775</name>
</gene>
<organism evidence="1 2">
    <name type="scientific">Moritella viscosa</name>
    <dbReference type="NCBI Taxonomy" id="80854"/>
    <lineage>
        <taxon>Bacteria</taxon>
        <taxon>Pseudomonadati</taxon>
        <taxon>Pseudomonadota</taxon>
        <taxon>Gammaproteobacteria</taxon>
        <taxon>Alteromonadales</taxon>
        <taxon>Moritellaceae</taxon>
        <taxon>Moritella</taxon>
    </lineage>
</organism>
<dbReference type="AlphaFoldDB" id="A0A1K9Z2C0"/>